<dbReference type="PROSITE" id="PS50076">
    <property type="entry name" value="DNAJ_2"/>
    <property type="match status" value="1"/>
</dbReference>
<dbReference type="CDD" id="cd06257">
    <property type="entry name" value="DnaJ"/>
    <property type="match status" value="1"/>
</dbReference>
<dbReference type="InterPro" id="IPR018253">
    <property type="entry name" value="DnaJ_domain_CS"/>
</dbReference>
<evidence type="ECO:0000313" key="3">
    <source>
        <dbReference type="EMBL" id="KAK3398815.1"/>
    </source>
</evidence>
<dbReference type="Proteomes" id="UP001281003">
    <property type="component" value="Unassembled WGS sequence"/>
</dbReference>
<feature type="compositionally biased region" description="Polar residues" evidence="1">
    <location>
        <begin position="481"/>
        <end position="496"/>
    </location>
</feature>
<gene>
    <name evidence="3" type="ORF">B0T20DRAFT_218549</name>
</gene>
<reference evidence="3" key="2">
    <citation type="submission" date="2023-07" db="EMBL/GenBank/DDBJ databases">
        <authorList>
            <consortium name="Lawrence Berkeley National Laboratory"/>
            <person name="Haridas S."/>
            <person name="Hensen N."/>
            <person name="Bonometti L."/>
            <person name="Westerberg I."/>
            <person name="Brannstrom I.O."/>
            <person name="Guillou S."/>
            <person name="Cros-Aarteil S."/>
            <person name="Calhoun S."/>
            <person name="Kuo A."/>
            <person name="Mondo S."/>
            <person name="Pangilinan J."/>
            <person name="Riley R."/>
            <person name="LaButti K."/>
            <person name="Andreopoulos B."/>
            <person name="Lipzen A."/>
            <person name="Chen C."/>
            <person name="Yanf M."/>
            <person name="Daum C."/>
            <person name="Ng V."/>
            <person name="Clum A."/>
            <person name="Steindorff A."/>
            <person name="Ohm R."/>
            <person name="Martin F."/>
            <person name="Silar P."/>
            <person name="Natvig D."/>
            <person name="Lalanne C."/>
            <person name="Gautier V."/>
            <person name="Ament-velasquez S.L."/>
            <person name="Kruys A."/>
            <person name="Hutchinson M.I."/>
            <person name="Powell A.J."/>
            <person name="Barry K."/>
            <person name="Miller A.N."/>
            <person name="Grigoriev I.V."/>
            <person name="Debuchy R."/>
            <person name="Gladieux P."/>
            <person name="Thoren M.H."/>
            <person name="Johannesson H."/>
        </authorList>
    </citation>
    <scope>NUCLEOTIDE SEQUENCE</scope>
    <source>
        <strain evidence="3">FGSC 1904</strain>
    </source>
</reference>
<dbReference type="Pfam" id="PF00226">
    <property type="entry name" value="DnaJ"/>
    <property type="match status" value="1"/>
</dbReference>
<feature type="region of interest" description="Disordered" evidence="1">
    <location>
        <begin position="262"/>
        <end position="496"/>
    </location>
</feature>
<evidence type="ECO:0000259" key="2">
    <source>
        <dbReference type="PROSITE" id="PS50076"/>
    </source>
</evidence>
<feature type="region of interest" description="Disordered" evidence="1">
    <location>
        <begin position="515"/>
        <end position="536"/>
    </location>
</feature>
<dbReference type="InterPro" id="IPR036869">
    <property type="entry name" value="J_dom_sf"/>
</dbReference>
<proteinExistence type="predicted"/>
<dbReference type="FunFam" id="1.10.287.110:FF:000096">
    <property type="entry name" value="DnaJ domain protein"/>
    <property type="match status" value="1"/>
</dbReference>
<protein>
    <recommendedName>
        <fullName evidence="2">J domain-containing protein</fullName>
    </recommendedName>
</protein>
<evidence type="ECO:0000313" key="4">
    <source>
        <dbReference type="Proteomes" id="UP001281003"/>
    </source>
</evidence>
<evidence type="ECO:0000256" key="1">
    <source>
        <dbReference type="SAM" id="MobiDB-lite"/>
    </source>
</evidence>
<feature type="compositionally biased region" description="Basic and acidic residues" evidence="1">
    <location>
        <begin position="462"/>
        <end position="480"/>
    </location>
</feature>
<feature type="compositionally biased region" description="Polar residues" evidence="1">
    <location>
        <begin position="777"/>
        <end position="786"/>
    </location>
</feature>
<dbReference type="SMART" id="SM00271">
    <property type="entry name" value="DnaJ"/>
    <property type="match status" value="1"/>
</dbReference>
<feature type="compositionally biased region" description="Polar residues" evidence="1">
    <location>
        <begin position="628"/>
        <end position="651"/>
    </location>
</feature>
<keyword evidence="4" id="KW-1185">Reference proteome</keyword>
<dbReference type="PANTHER" id="PTHR24074">
    <property type="entry name" value="CO-CHAPERONE PROTEIN DJLA"/>
    <property type="match status" value="1"/>
</dbReference>
<feature type="compositionally biased region" description="Low complexity" evidence="1">
    <location>
        <begin position="678"/>
        <end position="688"/>
    </location>
</feature>
<dbReference type="SUPFAM" id="SSF46565">
    <property type="entry name" value="Chaperone J-domain"/>
    <property type="match status" value="1"/>
</dbReference>
<feature type="compositionally biased region" description="Low complexity" evidence="1">
    <location>
        <begin position="385"/>
        <end position="409"/>
    </location>
</feature>
<feature type="compositionally biased region" description="Basic and acidic residues" evidence="1">
    <location>
        <begin position="281"/>
        <end position="294"/>
    </location>
</feature>
<accession>A0AAE0UCL5</accession>
<reference evidence="3" key="1">
    <citation type="journal article" date="2023" name="Mol. Phylogenet. Evol.">
        <title>Genome-scale phylogeny and comparative genomics of the fungal order Sordariales.</title>
        <authorList>
            <person name="Hensen N."/>
            <person name="Bonometti L."/>
            <person name="Westerberg I."/>
            <person name="Brannstrom I.O."/>
            <person name="Guillou S."/>
            <person name="Cros-Aarteil S."/>
            <person name="Calhoun S."/>
            <person name="Haridas S."/>
            <person name="Kuo A."/>
            <person name="Mondo S."/>
            <person name="Pangilinan J."/>
            <person name="Riley R."/>
            <person name="LaButti K."/>
            <person name="Andreopoulos B."/>
            <person name="Lipzen A."/>
            <person name="Chen C."/>
            <person name="Yan M."/>
            <person name="Daum C."/>
            <person name="Ng V."/>
            <person name="Clum A."/>
            <person name="Steindorff A."/>
            <person name="Ohm R.A."/>
            <person name="Martin F."/>
            <person name="Silar P."/>
            <person name="Natvig D.O."/>
            <person name="Lalanne C."/>
            <person name="Gautier V."/>
            <person name="Ament-Velasquez S.L."/>
            <person name="Kruys A."/>
            <person name="Hutchinson M.I."/>
            <person name="Powell A.J."/>
            <person name="Barry K."/>
            <person name="Miller A.N."/>
            <person name="Grigoriev I.V."/>
            <person name="Debuchy R."/>
            <person name="Gladieux P."/>
            <person name="Hiltunen Thoren M."/>
            <person name="Johannesson H."/>
        </authorList>
    </citation>
    <scope>NUCLEOTIDE SEQUENCE</scope>
    <source>
        <strain evidence="3">FGSC 1904</strain>
    </source>
</reference>
<feature type="compositionally biased region" description="Low complexity" evidence="1">
    <location>
        <begin position="808"/>
        <end position="821"/>
    </location>
</feature>
<comment type="caution">
    <text evidence="3">The sequence shown here is derived from an EMBL/GenBank/DDBJ whole genome shotgun (WGS) entry which is preliminary data.</text>
</comment>
<dbReference type="AlphaFoldDB" id="A0AAE0UCL5"/>
<dbReference type="Gene3D" id="1.10.287.110">
    <property type="entry name" value="DnaJ domain"/>
    <property type="match status" value="1"/>
</dbReference>
<sequence length="1036" mass="111755">MVVKLDYDRDYYADLELPSTADAADVKKQFKKLALKYHPDRNPGKEEEAKDRFIHIQAAHEVLTDPTMKAKYDAYRKRGGASASRYPTASGHRGNPYSNVSADMAERYGAPPRRTPHMPSRADPGPSARSHYSSYGNSTPSSSSSRPVPPKTASAADNLRAWDAMRSSAKAGQTSSSTPKSSGYAQPRTERTERTESTRREPPPVPPRTAGQTRRAEATFGTARRTGYSPDSPIGDEPPVSRHNYTSSAHYAAPTAMFEDVAAANARRSRPQSTPTPVDPLNEKFSETYVDSRQRTPYASHIGEKFNPFEGANVNRAKSARDPSRPTQEPEEDAPPPRPSRQRSASVGESNSFGKAANGGTTSSGTSKAEPRASARYYAQEAEPRSAPNTAANPTPRASSSSMRSNSNAQPGTSESAQDGPKVYAPSPFFKPEEYFKSTSSFGQPSKIRPPHVFNHAGAGSYRERAREDTANNRASHDRNTPSGDQSTSGGISSFPSFEKEMHDQLQLLLGRRKMHSRRQHIKPTDNPLSPRKTNVHTRIQKQRATNNVYHNSSTVPGNDGYSQKPQASAADFARSGVHNINASFVDQEKVGAAFQFNAGGSTTIPGADAFTRAKQRARSVPRGRQSPLKNTYTSSNESVSGATRPPSETNDAGKKASAFDAGQWKAEFGPHTFVPNPTTKKSSTSPTRNVRPVRKPRPPVKMTAGTAGLVDEEETSSSDGKSRSNSAAGVNESATNGAASPMAMDIDDPPPPPTPAHAVPPAAPPPTPAHGIPTIVNLNGGSARNVNLEPSKPEWRSGNLNNGVKTSNGSSSRRSSSAANPTHRPNIPVANAGSEDSDLRPIFGDFDMDKLVNPGTGLNSFSADLKSNLPFESRASAKLPPFELEKLKPKLVHVPTPPKAPSPPAALATPSQMTASQWALYAEQFKRYIHQFNVWNGRVVDHFAARKFQNEKKGLDWVTQLGDKELLEYLAWMEEDKMVTQKWIQARDAHELNVMEFARWKERVRSGGGGAAAAAAGVNVNVGGVNVGDGTGGGT</sequence>
<dbReference type="PRINTS" id="PR00625">
    <property type="entry name" value="JDOMAIN"/>
</dbReference>
<feature type="compositionally biased region" description="Basic and acidic residues" evidence="1">
    <location>
        <begin position="188"/>
        <end position="202"/>
    </location>
</feature>
<feature type="region of interest" description="Disordered" evidence="1">
    <location>
        <begin position="80"/>
        <end position="248"/>
    </location>
</feature>
<dbReference type="EMBL" id="JAUTDP010000006">
    <property type="protein sequence ID" value="KAK3398815.1"/>
    <property type="molecule type" value="Genomic_DNA"/>
</dbReference>
<name>A0AAE0UCL5_SORBR</name>
<feature type="compositionally biased region" description="Polar residues" evidence="1">
    <location>
        <begin position="170"/>
        <end position="184"/>
    </location>
</feature>
<feature type="domain" description="J" evidence="2">
    <location>
        <begin position="10"/>
        <end position="76"/>
    </location>
</feature>
<feature type="compositionally biased region" description="Polar residues" evidence="1">
    <location>
        <begin position="347"/>
        <end position="367"/>
    </location>
</feature>
<feature type="compositionally biased region" description="Polar residues" evidence="1">
    <location>
        <begin position="718"/>
        <end position="738"/>
    </location>
</feature>
<organism evidence="3 4">
    <name type="scientific">Sordaria brevicollis</name>
    <dbReference type="NCBI Taxonomy" id="83679"/>
    <lineage>
        <taxon>Eukaryota</taxon>
        <taxon>Fungi</taxon>
        <taxon>Dikarya</taxon>
        <taxon>Ascomycota</taxon>
        <taxon>Pezizomycotina</taxon>
        <taxon>Sordariomycetes</taxon>
        <taxon>Sordariomycetidae</taxon>
        <taxon>Sordariales</taxon>
        <taxon>Sordariaceae</taxon>
        <taxon>Sordaria</taxon>
    </lineage>
</organism>
<dbReference type="PROSITE" id="PS00636">
    <property type="entry name" value="DNAJ_1"/>
    <property type="match status" value="1"/>
</dbReference>
<dbReference type="InterPro" id="IPR001623">
    <property type="entry name" value="DnaJ_domain"/>
</dbReference>
<dbReference type="InterPro" id="IPR050817">
    <property type="entry name" value="DjlA_DnaK_co-chaperone"/>
</dbReference>
<feature type="region of interest" description="Disordered" evidence="1">
    <location>
        <begin position="613"/>
        <end position="839"/>
    </location>
</feature>
<feature type="compositionally biased region" description="Low complexity" evidence="1">
    <location>
        <begin position="130"/>
        <end position="146"/>
    </location>
</feature>